<reference evidence="1 2" key="1">
    <citation type="submission" date="2017-05" db="EMBL/GenBank/DDBJ databases">
        <title>Complete and WGS of Bordetella genogroups.</title>
        <authorList>
            <person name="Spilker T."/>
            <person name="LiPuma J."/>
        </authorList>
    </citation>
    <scope>NUCLEOTIDE SEQUENCE [LARGE SCALE GENOMIC DNA]</scope>
    <source>
        <strain evidence="1 2">AU9919</strain>
    </source>
</reference>
<dbReference type="EMBL" id="NEVQ01000001">
    <property type="protein sequence ID" value="OZI67832.1"/>
    <property type="molecule type" value="Genomic_DNA"/>
</dbReference>
<dbReference type="AlphaFoldDB" id="A0A261V2J9"/>
<proteinExistence type="predicted"/>
<protein>
    <submittedName>
        <fullName evidence="1">Uncharacterized protein</fullName>
    </submittedName>
</protein>
<dbReference type="Proteomes" id="UP000216885">
    <property type="component" value="Unassembled WGS sequence"/>
</dbReference>
<evidence type="ECO:0000313" key="2">
    <source>
        <dbReference type="Proteomes" id="UP000216885"/>
    </source>
</evidence>
<organism evidence="1 2">
    <name type="scientific">Bordetella genomosp. 4</name>
    <dbReference type="NCBI Taxonomy" id="463044"/>
    <lineage>
        <taxon>Bacteria</taxon>
        <taxon>Pseudomonadati</taxon>
        <taxon>Pseudomonadota</taxon>
        <taxon>Betaproteobacteria</taxon>
        <taxon>Burkholderiales</taxon>
        <taxon>Alcaligenaceae</taxon>
        <taxon>Bordetella</taxon>
    </lineage>
</organism>
<keyword evidence="2" id="KW-1185">Reference proteome</keyword>
<name>A0A261V2J9_9BORD</name>
<evidence type="ECO:0000313" key="1">
    <source>
        <dbReference type="EMBL" id="OZI67832.1"/>
    </source>
</evidence>
<comment type="caution">
    <text evidence="1">The sequence shown here is derived from an EMBL/GenBank/DDBJ whole genome shotgun (WGS) entry which is preliminary data.</text>
</comment>
<sequence length="112" mass="12159">MRELPISELSCVAGGIVLDHNAISVAGMVNSLAGYDFMKNVMQTLNLSEGKTQIGTCLAAFGGGNIALSLWNEPEYVIRNDRLYVGMVLGFLWGVFLSVAEEAQLRNSSEHH</sequence>
<accession>A0A261V2J9</accession>
<dbReference type="RefSeq" id="WP_094837041.1">
    <property type="nucleotide sequence ID" value="NZ_NEVQ01000001.1"/>
</dbReference>
<gene>
    <name evidence="1" type="ORF">CAL20_02010</name>
</gene>